<evidence type="ECO:0000313" key="2">
    <source>
        <dbReference type="EMBL" id="WNM26563.1"/>
    </source>
</evidence>
<dbReference type="Gene3D" id="2.30.40.10">
    <property type="entry name" value="Urease, subunit C, domain 1"/>
    <property type="match status" value="1"/>
</dbReference>
<dbReference type="InterPro" id="IPR011059">
    <property type="entry name" value="Metal-dep_hydrolase_composite"/>
</dbReference>
<name>A0AA96JA40_9MICO</name>
<gene>
    <name evidence="2" type="ORF">RN607_10170</name>
</gene>
<dbReference type="Gene3D" id="3.10.310.70">
    <property type="match status" value="1"/>
</dbReference>
<dbReference type="InterPro" id="IPR032466">
    <property type="entry name" value="Metal_Hydrolase"/>
</dbReference>
<sequence>MTLVLRSVRLVGGQDAPVDVVLEDGRIARVVPAGADIAGASAEVLDLDGRWAMPGLADNHAHFTTWAHHLARADVSGTPEPEAAVERVRQGLAAQAPGETLTFVGRGFQDALWTREATARMLDDVAKETGHTDRPIVLYAHDLHTVWLSSAAAARFGAPRAGLVREAAAFAVEKLVDAEAAGSDDAVVAGALQAAAARGVTRVSDMQMADNPLVWASRVPRGLDSVRVIANVYLEHLGIAAARGQRTGDAVPGTDGLVTVGSLKLISDGALNSGTALCHDADRDGGHGHAEYTESELRAILSDAHAKGFAIALHAIGDLAVTRALDAFEATGAGGTIEHAQMVADADLPRFAALGIGAAVHPEHLLDDRDVTDRLWAGRTRRAFAYRALAEAGARLTFGSDAPVAPLDPWLAIAAAVFRTRDDREPWEPSNAVDVQTALAASWTAPGLAEGGAADLVVMDADPLAAGMAAMRQMPVALTVCAGRVTHQAL</sequence>
<feature type="domain" description="Amidohydrolase 3" evidence="1">
    <location>
        <begin position="43"/>
        <end position="487"/>
    </location>
</feature>
<dbReference type="SUPFAM" id="SSF51338">
    <property type="entry name" value="Composite domain of metallo-dependent hydrolases"/>
    <property type="match status" value="1"/>
</dbReference>
<organism evidence="2">
    <name type="scientific">Demequina capsici</name>
    <dbReference type="NCBI Taxonomy" id="3075620"/>
    <lineage>
        <taxon>Bacteria</taxon>
        <taxon>Bacillati</taxon>
        <taxon>Actinomycetota</taxon>
        <taxon>Actinomycetes</taxon>
        <taxon>Micrococcales</taxon>
        <taxon>Demequinaceae</taxon>
        <taxon>Demequina</taxon>
    </lineage>
</organism>
<dbReference type="RefSeq" id="WP_313542407.1">
    <property type="nucleotide sequence ID" value="NZ_CP134880.1"/>
</dbReference>
<dbReference type="KEGG" id="dcp:RN607_10170"/>
<proteinExistence type="predicted"/>
<accession>A0AA96JA40</accession>
<dbReference type="EMBL" id="CP134880">
    <property type="protein sequence ID" value="WNM26563.1"/>
    <property type="molecule type" value="Genomic_DNA"/>
</dbReference>
<protein>
    <submittedName>
        <fullName evidence="2">Amidohydrolase family protein</fullName>
    </submittedName>
</protein>
<dbReference type="Pfam" id="PF07969">
    <property type="entry name" value="Amidohydro_3"/>
    <property type="match status" value="1"/>
</dbReference>
<dbReference type="Proteomes" id="UP001303408">
    <property type="component" value="Chromosome"/>
</dbReference>
<reference evidence="2" key="1">
    <citation type="submission" date="2023-09" db="EMBL/GenBank/DDBJ databases">
        <title>Demequina sp. a novel bacteria isolated from Capsicum annuum.</title>
        <authorList>
            <person name="Humaira Z."/>
            <person name="Lee J."/>
            <person name="Cho D."/>
        </authorList>
    </citation>
    <scope>NUCLEOTIDE SEQUENCE</scope>
    <source>
        <strain evidence="2">PMTSA13</strain>
    </source>
</reference>
<dbReference type="InterPro" id="IPR013108">
    <property type="entry name" value="Amidohydro_3"/>
</dbReference>
<dbReference type="PANTHER" id="PTHR22642">
    <property type="entry name" value="IMIDAZOLONEPROPIONASE"/>
    <property type="match status" value="1"/>
</dbReference>
<dbReference type="PANTHER" id="PTHR22642:SF2">
    <property type="entry name" value="PROTEIN LONG AFTER FAR-RED 3"/>
    <property type="match status" value="1"/>
</dbReference>
<dbReference type="Gene3D" id="3.20.20.140">
    <property type="entry name" value="Metal-dependent hydrolases"/>
    <property type="match status" value="1"/>
</dbReference>
<dbReference type="SUPFAM" id="SSF51556">
    <property type="entry name" value="Metallo-dependent hydrolases"/>
    <property type="match status" value="1"/>
</dbReference>
<dbReference type="AlphaFoldDB" id="A0AA96JA40"/>
<evidence type="ECO:0000259" key="1">
    <source>
        <dbReference type="Pfam" id="PF07969"/>
    </source>
</evidence>
<dbReference type="GO" id="GO:0016810">
    <property type="term" value="F:hydrolase activity, acting on carbon-nitrogen (but not peptide) bonds"/>
    <property type="evidence" value="ECO:0007669"/>
    <property type="project" value="InterPro"/>
</dbReference>